<accession>A0ACA9SM63</accession>
<feature type="non-terminal residue" evidence="1">
    <location>
        <position position="1"/>
    </location>
</feature>
<sequence>VVNSNSSYQTNTILAIVGFLLIRITFYAKSGLNRVGMLAYLVSEIDSVGSISYKNFVNGYGINGATNNTTSRDTNGFDQGNTNIDSTGSTSFEIEAYLDDDDDKDKKFCFKELGPSKKCEDLWKFWKARKNSIEIVIEIETGNNKFNIINPDNDPEKLNAKSLKDFRIIGSLILKDN</sequence>
<dbReference type="Proteomes" id="UP000789920">
    <property type="component" value="Unassembled WGS sequence"/>
</dbReference>
<evidence type="ECO:0000313" key="1">
    <source>
        <dbReference type="EMBL" id="CAG8840707.1"/>
    </source>
</evidence>
<keyword evidence="2" id="KW-1185">Reference proteome</keyword>
<name>A0ACA9SM63_9GLOM</name>
<protein>
    <submittedName>
        <fullName evidence="1">15223_t:CDS:1</fullName>
    </submittedName>
</protein>
<proteinExistence type="predicted"/>
<evidence type="ECO:0000313" key="2">
    <source>
        <dbReference type="Proteomes" id="UP000789920"/>
    </source>
</evidence>
<gene>
    <name evidence="1" type="ORF">RPERSI_LOCUS31539</name>
</gene>
<dbReference type="EMBL" id="CAJVQC010127492">
    <property type="protein sequence ID" value="CAG8840707.1"/>
    <property type="molecule type" value="Genomic_DNA"/>
</dbReference>
<organism evidence="1 2">
    <name type="scientific">Racocetra persica</name>
    <dbReference type="NCBI Taxonomy" id="160502"/>
    <lineage>
        <taxon>Eukaryota</taxon>
        <taxon>Fungi</taxon>
        <taxon>Fungi incertae sedis</taxon>
        <taxon>Mucoromycota</taxon>
        <taxon>Glomeromycotina</taxon>
        <taxon>Glomeromycetes</taxon>
        <taxon>Diversisporales</taxon>
        <taxon>Gigasporaceae</taxon>
        <taxon>Racocetra</taxon>
    </lineage>
</organism>
<reference evidence="1" key="1">
    <citation type="submission" date="2021-06" db="EMBL/GenBank/DDBJ databases">
        <authorList>
            <person name="Kallberg Y."/>
            <person name="Tangrot J."/>
            <person name="Rosling A."/>
        </authorList>
    </citation>
    <scope>NUCLEOTIDE SEQUENCE</scope>
    <source>
        <strain evidence="1">MA461A</strain>
    </source>
</reference>
<comment type="caution">
    <text evidence="1">The sequence shown here is derived from an EMBL/GenBank/DDBJ whole genome shotgun (WGS) entry which is preliminary data.</text>
</comment>